<feature type="transmembrane region" description="Helical" evidence="2">
    <location>
        <begin position="149"/>
        <end position="173"/>
    </location>
</feature>
<feature type="compositionally biased region" description="Basic and acidic residues" evidence="1">
    <location>
        <begin position="445"/>
        <end position="454"/>
    </location>
</feature>
<feature type="region of interest" description="Disordered" evidence="1">
    <location>
        <begin position="424"/>
        <end position="454"/>
    </location>
</feature>
<proteinExistence type="predicted"/>
<gene>
    <name evidence="3" type="ORF">D9758_017999</name>
</gene>
<dbReference type="OrthoDB" id="3038990at2759"/>
<keyword evidence="2" id="KW-1133">Transmembrane helix</keyword>
<evidence type="ECO:0000256" key="2">
    <source>
        <dbReference type="SAM" id="Phobius"/>
    </source>
</evidence>
<organism evidence="3 4">
    <name type="scientific">Tetrapyrgos nigripes</name>
    <dbReference type="NCBI Taxonomy" id="182062"/>
    <lineage>
        <taxon>Eukaryota</taxon>
        <taxon>Fungi</taxon>
        <taxon>Dikarya</taxon>
        <taxon>Basidiomycota</taxon>
        <taxon>Agaricomycotina</taxon>
        <taxon>Agaricomycetes</taxon>
        <taxon>Agaricomycetidae</taxon>
        <taxon>Agaricales</taxon>
        <taxon>Marasmiineae</taxon>
        <taxon>Marasmiaceae</taxon>
        <taxon>Tetrapyrgos</taxon>
    </lineage>
</organism>
<feature type="transmembrane region" description="Helical" evidence="2">
    <location>
        <begin position="213"/>
        <end position="233"/>
    </location>
</feature>
<accession>A0A8H5BSP8</accession>
<feature type="compositionally biased region" description="Low complexity" evidence="1">
    <location>
        <begin position="424"/>
        <end position="433"/>
    </location>
</feature>
<keyword evidence="2" id="KW-0472">Membrane</keyword>
<dbReference type="AlphaFoldDB" id="A0A8H5BSP8"/>
<feature type="transmembrane region" description="Helical" evidence="2">
    <location>
        <begin position="256"/>
        <end position="276"/>
    </location>
</feature>
<feature type="transmembrane region" description="Helical" evidence="2">
    <location>
        <begin position="323"/>
        <end position="342"/>
    </location>
</feature>
<evidence type="ECO:0000313" key="4">
    <source>
        <dbReference type="Proteomes" id="UP000559256"/>
    </source>
</evidence>
<keyword evidence="4" id="KW-1185">Reference proteome</keyword>
<evidence type="ECO:0000256" key="1">
    <source>
        <dbReference type="SAM" id="MobiDB-lite"/>
    </source>
</evidence>
<comment type="caution">
    <text evidence="3">The sequence shown here is derived from an EMBL/GenBank/DDBJ whole genome shotgun (WGS) entry which is preliminary data.</text>
</comment>
<sequence>MNSNINLLLQTEPTPHSSDSSSFQTVSDNLQASHDFSLSPPKCNTRTVDQEMNAAAATPSTITPLNVTTSAVISNLYTPLVFLPPDIASSAQNTIYVQVGTLGMFIWDILMNLRGDYQIIVGPASRHAGSLAEQRNQNRMIPRIGLPTVAYFISRIMTLGFQLGMTLFLLAPVPCTPTAHIVEVAFFLSKISTTLMFFFRVNALYYNHPYIRAIFFSLWIITVGLISPAHFMFTDVETLSVPGMQARCLLLKTKRIFALIPAWAILLHDTSVFLAISYKLYRNAHLEESSWNVRGLGSRTGAFFFPGKKLPPFSRALLKDGQVYYLVSSLCSTVVVALLLATNVNEDYRLLLIPVEIAVINSTACHVFRNVKLGRIQNREIDDLSHTISAMQFHGSPVVTPVASGVMVTSCLRENPSLSVIEAQTETDTETQTRSSSFGMINDPAELKRDGNTL</sequence>
<protein>
    <submittedName>
        <fullName evidence="3">Uncharacterized protein</fullName>
    </submittedName>
</protein>
<dbReference type="Proteomes" id="UP000559256">
    <property type="component" value="Unassembled WGS sequence"/>
</dbReference>
<evidence type="ECO:0000313" key="3">
    <source>
        <dbReference type="EMBL" id="KAF5328554.1"/>
    </source>
</evidence>
<reference evidence="3 4" key="1">
    <citation type="journal article" date="2020" name="ISME J.">
        <title>Uncovering the hidden diversity of litter-decomposition mechanisms in mushroom-forming fungi.</title>
        <authorList>
            <person name="Floudas D."/>
            <person name="Bentzer J."/>
            <person name="Ahren D."/>
            <person name="Johansson T."/>
            <person name="Persson P."/>
            <person name="Tunlid A."/>
        </authorList>
    </citation>
    <scope>NUCLEOTIDE SEQUENCE [LARGE SCALE GENOMIC DNA]</scope>
    <source>
        <strain evidence="3 4">CBS 291.85</strain>
    </source>
</reference>
<keyword evidence="2" id="KW-0812">Transmembrane</keyword>
<feature type="transmembrane region" description="Helical" evidence="2">
    <location>
        <begin position="179"/>
        <end position="201"/>
    </location>
</feature>
<name>A0A8H5BSP8_9AGAR</name>
<dbReference type="EMBL" id="JAACJM010000358">
    <property type="protein sequence ID" value="KAF5328554.1"/>
    <property type="molecule type" value="Genomic_DNA"/>
</dbReference>